<protein>
    <submittedName>
        <fullName evidence="1">Uncharacterized protein</fullName>
    </submittedName>
</protein>
<evidence type="ECO:0000313" key="1">
    <source>
        <dbReference type="EMBL" id="MEK0189165.1"/>
    </source>
</evidence>
<dbReference type="EMBL" id="JBBLXS010000993">
    <property type="protein sequence ID" value="MEK0189165.1"/>
    <property type="molecule type" value="Genomic_DNA"/>
</dbReference>
<dbReference type="RefSeq" id="WP_340526391.1">
    <property type="nucleotide sequence ID" value="NZ_JBBLXS010000993.1"/>
</dbReference>
<keyword evidence="2" id="KW-1185">Reference proteome</keyword>
<dbReference type="Proteomes" id="UP001384579">
    <property type="component" value="Unassembled WGS sequence"/>
</dbReference>
<evidence type="ECO:0000313" key="2">
    <source>
        <dbReference type="Proteomes" id="UP001384579"/>
    </source>
</evidence>
<proteinExistence type="predicted"/>
<gene>
    <name evidence="1" type="ORF">WMG39_30595</name>
</gene>
<organism evidence="1 2">
    <name type="scientific">Microcoleus anatoxicus PTRS2</name>
    <dbReference type="NCBI Taxonomy" id="2705321"/>
    <lineage>
        <taxon>Bacteria</taxon>
        <taxon>Bacillati</taxon>
        <taxon>Cyanobacteriota</taxon>
        <taxon>Cyanophyceae</taxon>
        <taxon>Oscillatoriophycideae</taxon>
        <taxon>Oscillatoriales</taxon>
        <taxon>Microcoleaceae</taxon>
        <taxon>Microcoleus</taxon>
        <taxon>Microcoleus anatoxicus</taxon>
    </lineage>
</organism>
<sequence>MSVMKISALTCSGFILWLAPPFILSRKIPLHNLTTGLALIGSFACCFEARRVALKLSQAEDFEAMKEAVIVADTVDELATSAYISEQQRRIEAESILNVGSEVVEHLERALVLSCGDEDGLSSERSKQLAEDDDSERLERILQLQAKGYGKAKIILEVWGVSKGGSPKYKAAETEYKRLVGEG</sequence>
<name>A0ABU8YXG6_9CYAN</name>
<comment type="caution">
    <text evidence="1">The sequence shown here is derived from an EMBL/GenBank/DDBJ whole genome shotgun (WGS) entry which is preliminary data.</text>
</comment>
<reference evidence="1 2" key="1">
    <citation type="journal article" date="2020" name="Harmful Algae">
        <title>Molecular and morphological characterization of a novel dihydroanatoxin-a producing Microcoleus species (cyanobacteria) from the Russian River, California, USA.</title>
        <authorList>
            <person name="Conklin K.Y."/>
            <person name="Stancheva R."/>
            <person name="Otten T.G."/>
            <person name="Fadness R."/>
            <person name="Boyer G.L."/>
            <person name="Read B."/>
            <person name="Zhang X."/>
            <person name="Sheath R.G."/>
        </authorList>
    </citation>
    <scope>NUCLEOTIDE SEQUENCE [LARGE SCALE GENOMIC DNA]</scope>
    <source>
        <strain evidence="1 2">PTRS2</strain>
    </source>
</reference>
<accession>A0ABU8YXG6</accession>